<comment type="subcellular location">
    <subcellularLocation>
        <location evidence="1">Cell membrane</location>
        <topology evidence="1">Multi-pass membrane protein</topology>
    </subcellularLocation>
</comment>
<dbReference type="GO" id="GO:0005886">
    <property type="term" value="C:plasma membrane"/>
    <property type="evidence" value="ECO:0007669"/>
    <property type="project" value="UniProtKB-SubCell"/>
</dbReference>
<evidence type="ECO:0000256" key="5">
    <source>
        <dbReference type="ARBA" id="ARBA00023136"/>
    </source>
</evidence>
<dbReference type="InterPro" id="IPR015867">
    <property type="entry name" value="N-reg_PII/ATP_PRibTrfase_C"/>
</dbReference>
<protein>
    <submittedName>
        <fullName evidence="8">Membrane protein</fullName>
    </submittedName>
</protein>
<dbReference type="Gene3D" id="3.30.70.120">
    <property type="match status" value="1"/>
</dbReference>
<dbReference type="Pfam" id="PF02588">
    <property type="entry name" value="YitT_membrane"/>
    <property type="match status" value="1"/>
</dbReference>
<feature type="transmembrane region" description="Helical" evidence="6">
    <location>
        <begin position="56"/>
        <end position="72"/>
    </location>
</feature>
<dbReference type="Proteomes" id="UP000028704">
    <property type="component" value="Unassembled WGS sequence"/>
</dbReference>
<evidence type="ECO:0000256" key="4">
    <source>
        <dbReference type="ARBA" id="ARBA00022989"/>
    </source>
</evidence>
<evidence type="ECO:0000256" key="6">
    <source>
        <dbReference type="SAM" id="Phobius"/>
    </source>
</evidence>
<keyword evidence="3 6" id="KW-0812">Transmembrane</keyword>
<dbReference type="InterPro" id="IPR003740">
    <property type="entry name" value="YitT"/>
</dbReference>
<dbReference type="InterPro" id="IPR051461">
    <property type="entry name" value="UPF0750_membrane"/>
</dbReference>
<dbReference type="Pfam" id="PF10035">
    <property type="entry name" value="DUF2179"/>
    <property type="match status" value="1"/>
</dbReference>
<gene>
    <name evidence="8" type="ORF">CECT5772_02768</name>
</gene>
<keyword evidence="4 6" id="KW-1133">Transmembrane helix</keyword>
<feature type="domain" description="DUF2179" evidence="7">
    <location>
        <begin position="218"/>
        <end position="272"/>
    </location>
</feature>
<feature type="non-terminal residue" evidence="8">
    <location>
        <position position="1"/>
    </location>
</feature>
<dbReference type="AlphaFoldDB" id="A0A922T6N2"/>
<proteinExistence type="predicted"/>
<evidence type="ECO:0000256" key="2">
    <source>
        <dbReference type="ARBA" id="ARBA00022475"/>
    </source>
</evidence>
<evidence type="ECO:0000313" key="8">
    <source>
        <dbReference type="EMBL" id="KED04914.1"/>
    </source>
</evidence>
<dbReference type="EMBL" id="AWEX01000019">
    <property type="protein sequence ID" value="KED04914.1"/>
    <property type="molecule type" value="Genomic_DNA"/>
</dbReference>
<dbReference type="PANTHER" id="PTHR33545">
    <property type="entry name" value="UPF0750 MEMBRANE PROTEIN YITT-RELATED"/>
    <property type="match status" value="1"/>
</dbReference>
<dbReference type="InterPro" id="IPR019264">
    <property type="entry name" value="DUF2179"/>
</dbReference>
<accession>A0A922T6N2</accession>
<dbReference type="CDD" id="cd16380">
    <property type="entry name" value="YitT_C"/>
    <property type="match status" value="1"/>
</dbReference>
<evidence type="ECO:0000313" key="9">
    <source>
        <dbReference type="Proteomes" id="UP000028704"/>
    </source>
</evidence>
<name>A0A922T6N2_9STRE</name>
<reference evidence="8 9" key="1">
    <citation type="journal article" date="2014" name="Int. J. Syst. Evol. Microbiol.">
        <title>Phylogenomics and the dynamic genome evolution of the genus Streptococcus.</title>
        <authorList>
            <consortium name="The Broad Institute Genome Sequencing Platform"/>
            <person name="Richards V.P."/>
            <person name="Palmer S.R."/>
            <person name="Pavinski Bitar P.D."/>
            <person name="Qin X."/>
            <person name="Weinstock G.M."/>
            <person name="Highlander S.K."/>
            <person name="Town C.D."/>
            <person name="Burne R.A."/>
            <person name="Stanhope M.J."/>
        </authorList>
    </citation>
    <scope>NUCLEOTIDE SEQUENCE [LARGE SCALE GENOMIC DNA]</scope>
    <source>
        <strain evidence="8 9">CECT 5772</strain>
    </source>
</reference>
<evidence type="ECO:0000259" key="7">
    <source>
        <dbReference type="Pfam" id="PF10035"/>
    </source>
</evidence>
<feature type="transmembrane region" description="Helical" evidence="6">
    <location>
        <begin position="145"/>
        <end position="165"/>
    </location>
</feature>
<keyword evidence="2" id="KW-1003">Cell membrane</keyword>
<comment type="caution">
    <text evidence="8">The sequence shown here is derived from an EMBL/GenBank/DDBJ whole genome shotgun (WGS) entry which is preliminary data.</text>
</comment>
<dbReference type="PIRSF" id="PIRSF006483">
    <property type="entry name" value="Membrane_protein_YitT"/>
    <property type="match status" value="1"/>
</dbReference>
<feature type="transmembrane region" description="Helical" evidence="6">
    <location>
        <begin position="171"/>
        <end position="192"/>
    </location>
</feature>
<dbReference type="PANTHER" id="PTHR33545:SF9">
    <property type="entry name" value="UPF0750 MEMBRANE PROTEIN YITE"/>
    <property type="match status" value="1"/>
</dbReference>
<evidence type="ECO:0000256" key="1">
    <source>
        <dbReference type="ARBA" id="ARBA00004651"/>
    </source>
</evidence>
<feature type="transmembrane region" description="Helical" evidence="6">
    <location>
        <begin position="105"/>
        <end position="124"/>
    </location>
</feature>
<organism evidence="8 9">
    <name type="scientific">Streptococcus equi subsp. ruminatorum CECT 5772</name>
    <dbReference type="NCBI Taxonomy" id="1051981"/>
    <lineage>
        <taxon>Bacteria</taxon>
        <taxon>Bacillati</taxon>
        <taxon>Bacillota</taxon>
        <taxon>Bacilli</taxon>
        <taxon>Lactobacillales</taxon>
        <taxon>Streptococcaceae</taxon>
        <taxon>Streptococcus</taxon>
    </lineage>
</organism>
<evidence type="ECO:0000256" key="3">
    <source>
        <dbReference type="ARBA" id="ARBA00022692"/>
    </source>
</evidence>
<keyword evidence="5 6" id="KW-0472">Membrane</keyword>
<sequence length="292" mass="31651">LNMKKRVMDLLFVTIGSFITAIGFNTMFVDNNIASGGMVGISVVIKALFGISPSLFLMLSNIPLLILCYFFLGKQNLIKTLYGSWIYPIAIRLTSQLPTLTHNQLLAAIFGGIICGIGLGMVFWGNSSTGGTGILTQILHKYSPLSLGVAMTIVDGISVLMGFIALSADDVMYSTIGLLVIGYVISVMENGFDSSKNVMIISKEYQAIKAYITGVMDRGVSKIPIRGGYTTSDKIMLMAIVSGYELPALQEKILEIDDTAFIVVMPAAQVMGRGFSLTKHYKLEDKDVLLPM</sequence>
<feature type="transmembrane region" description="Helical" evidence="6">
    <location>
        <begin position="7"/>
        <end position="27"/>
    </location>
</feature>